<gene>
    <name evidence="2" type="ORF">LKD32_13690</name>
</gene>
<evidence type="ECO:0000313" key="3">
    <source>
        <dbReference type="Proteomes" id="UP001198962"/>
    </source>
</evidence>
<dbReference type="EMBL" id="JAJEPU010000063">
    <property type="protein sequence ID" value="MCC2165908.1"/>
    <property type="molecule type" value="Genomic_DNA"/>
</dbReference>
<sequence>MIAYQIKITEKNRKPVAWRRCQVPAGLTYTRLAEILLAVLEQDQALPFGFEFYHKKVRIQESGAGVFGASTAYTMEDAQTSADELMNTEEWFSFFAGKDGKYRIDIEKQQESVDAESPVVLQIKDAESADAEGARDALNQKLATEFAISKTEANAEANTGANGATQNADEIAQVERAMKIAETAEKKEEALDAQSAMQEGVVLSTEWILLNQEMNALKNMAKKWHLAPTKEDEADPTKEELAQKLAEIVLQPENMRQNFVTMKDISIHVWEQVLENEGAAAIERDKLEALMPFYWNGYVMLYENGTAAIPAEVKDVYAQINTKEFHHRRAEVIWMLDCLYMHRMIYATVPVSVMVQMYRGREGFEVTPKQFMEIFEAIPADQNPCVIKDDRVIQKDVLHDDLYRKIEQGRRMKDFSIPSAEEVRDCEKHGYPSKNPSYQKLATFFAEQMGLRGAWTQEAVAAVWEMTAMGYSRDEILHELTEMGMEFSMSVKETFGTLYQEVCANTRMFRCSGYTLDEMMKAQAKGIRKIYPNDPCPCGSGKKYKKCCGRLQ</sequence>
<dbReference type="AlphaFoldDB" id="A0AAE3AUB2"/>
<keyword evidence="3" id="KW-1185">Reference proteome</keyword>
<name>A0AAE3AUB2_9FIRM</name>
<dbReference type="Pfam" id="PF07929">
    <property type="entry name" value="PRiA4_ORF3"/>
    <property type="match status" value="1"/>
</dbReference>
<dbReference type="InterPro" id="IPR012912">
    <property type="entry name" value="Plasmid_pRiA4b_Orf3-like"/>
</dbReference>
<dbReference type="Pfam" id="PF02810">
    <property type="entry name" value="SEC-C"/>
    <property type="match status" value="1"/>
</dbReference>
<dbReference type="RefSeq" id="WP_308452098.1">
    <property type="nucleotide sequence ID" value="NZ_JAJEPU010000063.1"/>
</dbReference>
<comment type="caution">
    <text evidence="2">The sequence shown here is derived from an EMBL/GenBank/DDBJ whole genome shotgun (WGS) entry which is preliminary data.</text>
</comment>
<dbReference type="SUPFAM" id="SSF159941">
    <property type="entry name" value="MM3350-like"/>
    <property type="match status" value="1"/>
</dbReference>
<accession>A0AAE3AUB2</accession>
<dbReference type="InterPro" id="IPR004027">
    <property type="entry name" value="SEC_C_motif"/>
</dbReference>
<evidence type="ECO:0000259" key="1">
    <source>
        <dbReference type="Pfam" id="PF07929"/>
    </source>
</evidence>
<reference evidence="2" key="1">
    <citation type="submission" date="2021-10" db="EMBL/GenBank/DDBJ databases">
        <title>Anaerobic single-cell dispensing facilitates the cultivation of human gut bacteria.</title>
        <authorList>
            <person name="Afrizal A."/>
        </authorList>
    </citation>
    <scope>NUCLEOTIDE SEQUENCE</scope>
    <source>
        <strain evidence="2">CLA-AA-H274</strain>
    </source>
</reference>
<dbReference type="SUPFAM" id="SSF103642">
    <property type="entry name" value="Sec-C motif"/>
    <property type="match status" value="1"/>
</dbReference>
<dbReference type="Gene3D" id="3.10.290.30">
    <property type="entry name" value="MM3350-like"/>
    <property type="match status" value="1"/>
</dbReference>
<evidence type="ECO:0000313" key="2">
    <source>
        <dbReference type="EMBL" id="MCC2165908.1"/>
    </source>
</evidence>
<dbReference type="Gene3D" id="3.10.450.50">
    <property type="match status" value="1"/>
</dbReference>
<feature type="domain" description="Plasmid pRiA4b Orf3-like" evidence="1">
    <location>
        <begin position="3"/>
        <end position="126"/>
    </location>
</feature>
<dbReference type="Proteomes" id="UP001198962">
    <property type="component" value="Unassembled WGS sequence"/>
</dbReference>
<proteinExistence type="predicted"/>
<organism evidence="2 3">
    <name type="scientific">Brotaphodocola catenula</name>
    <dbReference type="NCBI Taxonomy" id="2885361"/>
    <lineage>
        <taxon>Bacteria</taxon>
        <taxon>Bacillati</taxon>
        <taxon>Bacillota</taxon>
        <taxon>Clostridia</taxon>
        <taxon>Lachnospirales</taxon>
        <taxon>Lachnospiraceae</taxon>
        <taxon>Brotaphodocola</taxon>
    </lineage>
</organism>
<protein>
    <submittedName>
        <fullName evidence="2">SEC-C domain-containing protein</fullName>
    </submittedName>
</protein>
<dbReference type="InterPro" id="IPR024047">
    <property type="entry name" value="MM3350-like_sf"/>
</dbReference>